<evidence type="ECO:0000256" key="1">
    <source>
        <dbReference type="SAM" id="Phobius"/>
    </source>
</evidence>
<reference evidence="3" key="1">
    <citation type="submission" date="2018-02" db="EMBL/GenBank/DDBJ databases">
        <authorList>
            <person name="Clavel T."/>
            <person name="Strowig T."/>
        </authorList>
    </citation>
    <scope>NUCLEOTIDE SEQUENCE [LARGE SCALE GENOMIC DNA]</scope>
    <source>
        <strain evidence="3">DSM 100764</strain>
    </source>
</reference>
<feature type="transmembrane region" description="Helical" evidence="1">
    <location>
        <begin position="15"/>
        <end position="42"/>
    </location>
</feature>
<gene>
    <name evidence="2" type="ORF">C5O25_11750</name>
</gene>
<protein>
    <submittedName>
        <fullName evidence="2">Uncharacterized protein</fullName>
    </submittedName>
</protein>
<dbReference type="AlphaFoldDB" id="A0A2V1IUN1"/>
<keyword evidence="1" id="KW-0472">Membrane</keyword>
<proteinExistence type="predicted"/>
<keyword evidence="1" id="KW-1133">Transmembrane helix</keyword>
<dbReference type="RefSeq" id="WP_107036908.1">
    <property type="nucleotide sequence ID" value="NZ_CAONOM010000002.1"/>
</dbReference>
<keyword evidence="3" id="KW-1185">Reference proteome</keyword>
<accession>A0A2V1IUN1</accession>
<dbReference type="Proteomes" id="UP000244925">
    <property type="component" value="Unassembled WGS sequence"/>
</dbReference>
<evidence type="ECO:0000313" key="2">
    <source>
        <dbReference type="EMBL" id="PWB05999.1"/>
    </source>
</evidence>
<name>A0A2V1IUN1_9BACT</name>
<evidence type="ECO:0000313" key="3">
    <source>
        <dbReference type="Proteomes" id="UP000244925"/>
    </source>
</evidence>
<keyword evidence="1" id="KW-0812">Transmembrane</keyword>
<sequence>MIERIFEFLSTFEPLWMAISYISAIAIALAVGMICIMIAVRVSEFFIGFTRKHSSYLRTCIREARDKFYEKIGEHIGKAAINRFVEYFKSPIPVDLRPRIVGRWMSDRGDIVMISKREGYFIMEFEHCIRDETLTKETFILRYPQGWLCDDNVYYAEGRQYFSLAVSDSADEIYLSELRAILKRCELPDEEVVSRIKKELDERIGEILRPSALDIAFNEPSSPDEINDNILK</sequence>
<comment type="caution">
    <text evidence="2">The sequence shown here is derived from an EMBL/GenBank/DDBJ whole genome shotgun (WGS) entry which is preliminary data.</text>
</comment>
<organism evidence="2 3">
    <name type="scientific">Paramuribaculum intestinale</name>
    <dbReference type="NCBI Taxonomy" id="2094151"/>
    <lineage>
        <taxon>Bacteria</taxon>
        <taxon>Pseudomonadati</taxon>
        <taxon>Bacteroidota</taxon>
        <taxon>Bacteroidia</taxon>
        <taxon>Bacteroidales</taxon>
        <taxon>Muribaculaceae</taxon>
        <taxon>Paramuribaculum</taxon>
    </lineage>
</organism>
<dbReference type="EMBL" id="PUBV01000040">
    <property type="protein sequence ID" value="PWB05999.1"/>
    <property type="molecule type" value="Genomic_DNA"/>
</dbReference>